<dbReference type="AlphaFoldDB" id="A0AAU7DH27"/>
<keyword evidence="7" id="KW-1278">Translocase</keyword>
<dbReference type="PANTHER" id="PTHR43582">
    <property type="entry name" value="LINEARMYCIN RESISTANCE ATP-BINDING PROTEIN LNRL"/>
    <property type="match status" value="1"/>
</dbReference>
<evidence type="ECO:0000313" key="12">
    <source>
        <dbReference type="EMBL" id="XBH16632.1"/>
    </source>
</evidence>
<dbReference type="PROSITE" id="PS50893">
    <property type="entry name" value="ABC_TRANSPORTER_2"/>
    <property type="match status" value="1"/>
</dbReference>
<protein>
    <submittedName>
        <fullName evidence="12">ATP-binding cassette domain-containing protein</fullName>
    </submittedName>
</protein>
<dbReference type="SUPFAM" id="SSF52540">
    <property type="entry name" value="P-loop containing nucleoside triphosphate hydrolases"/>
    <property type="match status" value="1"/>
</dbReference>
<dbReference type="Pfam" id="PF13732">
    <property type="entry name" value="DrrA1-3_C"/>
    <property type="match status" value="1"/>
</dbReference>
<evidence type="ECO:0000256" key="2">
    <source>
        <dbReference type="ARBA" id="ARBA00022448"/>
    </source>
</evidence>
<dbReference type="InterPro" id="IPR017871">
    <property type="entry name" value="ABC_transporter-like_CS"/>
</dbReference>
<dbReference type="RefSeq" id="WP_348261861.1">
    <property type="nucleotide sequence ID" value="NZ_CP121196.1"/>
</dbReference>
<evidence type="ECO:0000256" key="6">
    <source>
        <dbReference type="ARBA" id="ARBA00022840"/>
    </source>
</evidence>
<evidence type="ECO:0000256" key="8">
    <source>
        <dbReference type="ARBA" id="ARBA00023136"/>
    </source>
</evidence>
<keyword evidence="4" id="KW-1003">Cell membrane</keyword>
<dbReference type="PANTHER" id="PTHR43582:SF2">
    <property type="entry name" value="LINEARMYCIN RESISTANCE ATP-BINDING PROTEIN LNRL"/>
    <property type="match status" value="1"/>
</dbReference>
<dbReference type="SMART" id="SM00382">
    <property type="entry name" value="AAA"/>
    <property type="match status" value="1"/>
</dbReference>
<dbReference type="InterPro" id="IPR003439">
    <property type="entry name" value="ABC_transporter-like_ATP-bd"/>
</dbReference>
<keyword evidence="5" id="KW-0547">Nucleotide-binding</keyword>
<dbReference type="FunFam" id="3.40.50.300:FF:000589">
    <property type="entry name" value="ABC transporter, ATP-binding subunit"/>
    <property type="match status" value="1"/>
</dbReference>
<proteinExistence type="inferred from homology"/>
<keyword evidence="6 12" id="KW-0067">ATP-binding</keyword>
<evidence type="ECO:0000256" key="1">
    <source>
        <dbReference type="ARBA" id="ARBA00004413"/>
    </source>
</evidence>
<evidence type="ECO:0000256" key="3">
    <source>
        <dbReference type="ARBA" id="ARBA00022458"/>
    </source>
</evidence>
<gene>
    <name evidence="12" type="ORF">P8935_18905</name>
</gene>
<dbReference type="Pfam" id="PF00005">
    <property type="entry name" value="ABC_tran"/>
    <property type="match status" value="1"/>
</dbReference>
<organism evidence="12">
    <name type="scientific">Telmatobacter sp. DSM 110680</name>
    <dbReference type="NCBI Taxonomy" id="3036704"/>
    <lineage>
        <taxon>Bacteria</taxon>
        <taxon>Pseudomonadati</taxon>
        <taxon>Acidobacteriota</taxon>
        <taxon>Terriglobia</taxon>
        <taxon>Terriglobales</taxon>
        <taxon>Acidobacteriaceae</taxon>
        <taxon>Telmatobacter</taxon>
    </lineage>
</organism>
<evidence type="ECO:0000256" key="4">
    <source>
        <dbReference type="ARBA" id="ARBA00022475"/>
    </source>
</evidence>
<evidence type="ECO:0000256" key="7">
    <source>
        <dbReference type="ARBA" id="ARBA00022967"/>
    </source>
</evidence>
<dbReference type="InterPro" id="IPR025302">
    <property type="entry name" value="DrrA1/2-like_C"/>
</dbReference>
<dbReference type="GO" id="GO:0005524">
    <property type="term" value="F:ATP binding"/>
    <property type="evidence" value="ECO:0007669"/>
    <property type="project" value="UniProtKB-KW"/>
</dbReference>
<comment type="subcellular location">
    <subcellularLocation>
        <location evidence="1">Cell membrane</location>
        <topology evidence="1">Peripheral membrane protein</topology>
        <orientation evidence="1">Cytoplasmic side</orientation>
    </subcellularLocation>
</comment>
<dbReference type="GO" id="GO:0016887">
    <property type="term" value="F:ATP hydrolysis activity"/>
    <property type="evidence" value="ECO:0007669"/>
    <property type="project" value="InterPro"/>
</dbReference>
<dbReference type="Gene3D" id="3.40.50.300">
    <property type="entry name" value="P-loop containing nucleotide triphosphate hydrolases"/>
    <property type="match status" value="1"/>
</dbReference>
<keyword evidence="8" id="KW-0472">Membrane</keyword>
<name>A0AAU7DH27_9BACT</name>
<dbReference type="PROSITE" id="PS00211">
    <property type="entry name" value="ABC_TRANSPORTER_1"/>
    <property type="match status" value="1"/>
</dbReference>
<reference evidence="12" key="1">
    <citation type="submission" date="2023-03" db="EMBL/GenBank/DDBJ databases">
        <title>Edaphobacter sp.</title>
        <authorList>
            <person name="Huber K.J."/>
            <person name="Papendorf J."/>
            <person name="Pilke C."/>
            <person name="Bunk B."/>
            <person name="Sproeer C."/>
            <person name="Pester M."/>
        </authorList>
    </citation>
    <scope>NUCLEOTIDE SEQUENCE</scope>
    <source>
        <strain evidence="12">DSM 110680</strain>
    </source>
</reference>
<dbReference type="NCBIfam" id="TIGR01188">
    <property type="entry name" value="drrA"/>
    <property type="match status" value="1"/>
</dbReference>
<dbReference type="InterPro" id="IPR005894">
    <property type="entry name" value="DrrA"/>
</dbReference>
<dbReference type="InterPro" id="IPR003593">
    <property type="entry name" value="AAA+_ATPase"/>
</dbReference>
<dbReference type="GO" id="GO:0005886">
    <property type="term" value="C:plasma membrane"/>
    <property type="evidence" value="ECO:0007669"/>
    <property type="project" value="UniProtKB-SubCell"/>
</dbReference>
<evidence type="ECO:0000256" key="10">
    <source>
        <dbReference type="SAM" id="MobiDB-lite"/>
    </source>
</evidence>
<feature type="compositionally biased region" description="Polar residues" evidence="10">
    <location>
        <begin position="1"/>
        <end position="10"/>
    </location>
</feature>
<sequence length="349" mass="38360">MTSHAHTVTPTPDPVHGQAPPAIRVDHIVKKYGEFEAVKGVSFTVADGEIFGLLGPNGAGKSTLIRMMTTLIPVTSGKAIVGGNDVSKDSDAVRRMIGVIPQALTSDQDLTVEENLSIYAKLYSVPRVQREKNIAEVLEAVDLTKWRTAQTKTLSGGMRRRLEIARGLVHDPRIFFLDEPTTGLDPVSRIAVWEMLNNLKKTRNLTMLLTTHYMEEADRLCDRIAIVDHGTLVALGTPVELKQSVPGSNVVEVQFNREDPEWQSRLQALPDVTEVQSQSAGVYRVLTSDGSQTTSELVQMANALGEKLTSLSVQNTSLDDVFVHYTGRQLRDEQVKAVFQMPPRPGAQP</sequence>
<accession>A0AAU7DH27</accession>
<dbReference type="InterPro" id="IPR027417">
    <property type="entry name" value="P-loop_NTPase"/>
</dbReference>
<keyword evidence="2" id="KW-0813">Transport</keyword>
<dbReference type="GO" id="GO:1900753">
    <property type="term" value="P:doxorubicin transport"/>
    <property type="evidence" value="ECO:0007669"/>
    <property type="project" value="InterPro"/>
</dbReference>
<evidence type="ECO:0000259" key="11">
    <source>
        <dbReference type="PROSITE" id="PS50893"/>
    </source>
</evidence>
<feature type="region of interest" description="Disordered" evidence="10">
    <location>
        <begin position="1"/>
        <end position="20"/>
    </location>
</feature>
<feature type="domain" description="ABC transporter" evidence="11">
    <location>
        <begin position="23"/>
        <end position="254"/>
    </location>
</feature>
<dbReference type="GO" id="GO:0043215">
    <property type="term" value="P:daunorubicin transport"/>
    <property type="evidence" value="ECO:0007669"/>
    <property type="project" value="InterPro"/>
</dbReference>
<comment type="similarity">
    <text evidence="9">Belongs to the ABC transporter superfamily. Drug exporter-1 (DrugE1) (TC 3.A.1.105) family.</text>
</comment>
<evidence type="ECO:0000256" key="5">
    <source>
        <dbReference type="ARBA" id="ARBA00022741"/>
    </source>
</evidence>
<dbReference type="EMBL" id="CP121196">
    <property type="protein sequence ID" value="XBH16632.1"/>
    <property type="molecule type" value="Genomic_DNA"/>
</dbReference>
<keyword evidence="3" id="KW-0536">Nodulation</keyword>
<evidence type="ECO:0000256" key="9">
    <source>
        <dbReference type="ARBA" id="ARBA00049985"/>
    </source>
</evidence>